<feature type="compositionally biased region" description="Polar residues" evidence="1">
    <location>
        <begin position="324"/>
        <end position="338"/>
    </location>
</feature>
<keyword evidence="3" id="KW-1185">Reference proteome</keyword>
<dbReference type="Proteomes" id="UP000626092">
    <property type="component" value="Unassembled WGS sequence"/>
</dbReference>
<accession>A0A834LCL2</accession>
<dbReference type="PANTHER" id="PTHR47481">
    <property type="match status" value="1"/>
</dbReference>
<dbReference type="EMBL" id="WJXA01000010">
    <property type="protein sequence ID" value="KAF7129737.1"/>
    <property type="molecule type" value="Genomic_DNA"/>
</dbReference>
<gene>
    <name evidence="2" type="ORF">RHSIM_Rhsim10G0070100</name>
</gene>
<feature type="compositionally biased region" description="Polar residues" evidence="1">
    <location>
        <begin position="301"/>
        <end position="313"/>
    </location>
</feature>
<evidence type="ECO:0000313" key="3">
    <source>
        <dbReference type="Proteomes" id="UP000626092"/>
    </source>
</evidence>
<dbReference type="AlphaFoldDB" id="A0A834LCL2"/>
<protein>
    <submittedName>
        <fullName evidence="2">Uncharacterized protein</fullName>
    </submittedName>
</protein>
<dbReference type="PANTHER" id="PTHR47481:SF22">
    <property type="entry name" value="RETROTRANSPOSON GAG DOMAIN-CONTAINING PROTEIN"/>
    <property type="match status" value="1"/>
</dbReference>
<sequence length="338" mass="37025">MSIPSASNNSENGVTMPTTLAFLVSNFQSLVTIKLNAENFLLWKTQLLSCLTATLSSSTLPLVLRLDMHLMCGTVWRIVSILLSRSNLHELKRTLFNFTKTESMDKYIDDIKVCAQKLSAVGYEADDDDMDFQAINSLPEEEFSSLKPTLRTHRDLKFHELVSILKAEEHQSRKGKNNVEDGQQMPPSTGYQFGHQNIPMWRPMVSSSVQVPPQVSVPFISPSSSHLHFISPGTSPISSYGGVYQGQFYSTRSGPVGNAFQGQFPSALAACYTPGSPIMSDMPNTATAHSWVLDSRATNHVTSDPHTIQQPPNYTAGASVMVGNGQSYSSNSVQGAMP</sequence>
<reference evidence="2" key="1">
    <citation type="submission" date="2019-11" db="EMBL/GenBank/DDBJ databases">
        <authorList>
            <person name="Liu Y."/>
            <person name="Hou J."/>
            <person name="Li T.-Q."/>
            <person name="Guan C.-H."/>
            <person name="Wu X."/>
            <person name="Wu H.-Z."/>
            <person name="Ling F."/>
            <person name="Zhang R."/>
            <person name="Shi X.-G."/>
            <person name="Ren J.-P."/>
            <person name="Chen E.-F."/>
            <person name="Sun J.-M."/>
        </authorList>
    </citation>
    <scope>NUCLEOTIDE SEQUENCE</scope>
    <source>
        <strain evidence="2">Adult_tree_wgs_1</strain>
        <tissue evidence="2">Leaves</tissue>
    </source>
</reference>
<name>A0A834LCL2_RHOSS</name>
<organism evidence="2 3">
    <name type="scientific">Rhododendron simsii</name>
    <name type="common">Sims's rhododendron</name>
    <dbReference type="NCBI Taxonomy" id="118357"/>
    <lineage>
        <taxon>Eukaryota</taxon>
        <taxon>Viridiplantae</taxon>
        <taxon>Streptophyta</taxon>
        <taxon>Embryophyta</taxon>
        <taxon>Tracheophyta</taxon>
        <taxon>Spermatophyta</taxon>
        <taxon>Magnoliopsida</taxon>
        <taxon>eudicotyledons</taxon>
        <taxon>Gunneridae</taxon>
        <taxon>Pentapetalae</taxon>
        <taxon>asterids</taxon>
        <taxon>Ericales</taxon>
        <taxon>Ericaceae</taxon>
        <taxon>Ericoideae</taxon>
        <taxon>Rhodoreae</taxon>
        <taxon>Rhododendron</taxon>
    </lineage>
</organism>
<evidence type="ECO:0000256" key="1">
    <source>
        <dbReference type="SAM" id="MobiDB-lite"/>
    </source>
</evidence>
<comment type="caution">
    <text evidence="2">The sequence shown here is derived from an EMBL/GenBank/DDBJ whole genome shotgun (WGS) entry which is preliminary data.</text>
</comment>
<proteinExistence type="predicted"/>
<evidence type="ECO:0000313" key="2">
    <source>
        <dbReference type="EMBL" id="KAF7129737.1"/>
    </source>
</evidence>
<dbReference type="Pfam" id="PF14223">
    <property type="entry name" value="Retrotran_gag_2"/>
    <property type="match status" value="1"/>
</dbReference>
<feature type="region of interest" description="Disordered" evidence="1">
    <location>
        <begin position="301"/>
        <end position="338"/>
    </location>
</feature>
<dbReference type="OrthoDB" id="1743643at2759"/>